<feature type="non-terminal residue" evidence="16">
    <location>
        <position position="653"/>
    </location>
</feature>
<evidence type="ECO:0000256" key="12">
    <source>
        <dbReference type="ARBA" id="ARBA00032687"/>
    </source>
</evidence>
<dbReference type="PANTHER" id="PTHR21771:SF1">
    <property type="entry name" value="MITOCHONDRIA-EATING PROTEIN"/>
    <property type="match status" value="1"/>
</dbReference>
<dbReference type="GO" id="GO:0035694">
    <property type="term" value="P:mitochondrial protein catabolic process"/>
    <property type="evidence" value="ECO:0007669"/>
    <property type="project" value="InterPro"/>
</dbReference>
<evidence type="ECO:0000256" key="9">
    <source>
        <dbReference type="ARBA" id="ARBA00023121"/>
    </source>
</evidence>
<dbReference type="InterPro" id="IPR031981">
    <property type="entry name" value="MIEAP_C"/>
</dbReference>
<evidence type="ECO:0000256" key="4">
    <source>
        <dbReference type="ARBA" id="ARBA00008233"/>
    </source>
</evidence>
<evidence type="ECO:0000256" key="1">
    <source>
        <dbReference type="ARBA" id="ARBA00004294"/>
    </source>
</evidence>
<sequence>MSEEKKGTRKAAGWKFEFPQVRNGLKVKTRLLIRHWDPGNPAFDPPTLREYVNKINEYRGDDLEALLSLLPAIGVLVDSIPWTLPIFEALYLHCEERQFFDAKQRTAALQAPDVFSRIVWWVAYLEQSEKDGKSCPKTLPSLESHERPLAALLGVIARRYPAILTRAASDKRQLELSLESLGCHGLVNSSKGLIRIEDASKHEMSRKEDKLKSNINELKEITEKSNENKASPSSASHQRQMQLKLSEISVRLQHNEGVEKLLAEATSNNHLTSLLRIARKRVASDRLLVGLFNAFKRAAPTNFQIDSTDPVIAEIIVIFNAAYEKLLHIASYQDYDSGCSNESGSEPGTTATPNSSDSIQISTAISSTSLASESGEMRRVHEYPIRNYHNPNPDDTLRLRLHIDHLKNELTNAKAQVEHLMKNSVERHSERLWPEPDYPEATSYYNCSSQEDVRALIQRFSDLFDKDKGDLMATLNCLPEFRGSEELQMKTILSVAVLTYRSVLESVLMRLNKIFDVIEEGEEKKENEEANMLEVALYRHMYRRAKSQHGMSNAKEVTTQIWHTLYDFPSLKTCTRFNRFVLECVDVCWDLVAGIDGRYPRMRIEYEATLFDSEKHTRFEASDPSRTQIRSVLWPGLRDQNTNRVLLKAVVLT</sequence>
<feature type="domain" description="Mitochondria-eating protein C-terminal" evidence="15">
    <location>
        <begin position="455"/>
        <end position="653"/>
    </location>
</feature>
<dbReference type="PANTHER" id="PTHR21771">
    <property type="entry name" value="MITOCHONDRIA-EATING PROTEIN-RELATED"/>
    <property type="match status" value="1"/>
</dbReference>
<accession>A0AA36GEY4</accession>
<dbReference type="Pfam" id="PF16026">
    <property type="entry name" value="MIEAP"/>
    <property type="match status" value="1"/>
</dbReference>
<evidence type="ECO:0000256" key="14">
    <source>
        <dbReference type="SAM" id="MobiDB-lite"/>
    </source>
</evidence>
<evidence type="ECO:0000256" key="2">
    <source>
        <dbReference type="ARBA" id="ARBA00004305"/>
    </source>
</evidence>
<dbReference type="GO" id="GO:0005741">
    <property type="term" value="C:mitochondrial outer membrane"/>
    <property type="evidence" value="ECO:0007669"/>
    <property type="project" value="UniProtKB-SubCell"/>
</dbReference>
<feature type="coiled-coil region" evidence="13">
    <location>
        <begin position="201"/>
        <end position="228"/>
    </location>
</feature>
<feature type="region of interest" description="Disordered" evidence="14">
    <location>
        <begin position="337"/>
        <end position="359"/>
    </location>
</feature>
<dbReference type="GO" id="GO:0008289">
    <property type="term" value="F:lipid binding"/>
    <property type="evidence" value="ECO:0007669"/>
    <property type="project" value="UniProtKB-KW"/>
</dbReference>
<keyword evidence="8 13" id="KW-0175">Coiled coil</keyword>
<dbReference type="GO" id="GO:0035695">
    <property type="term" value="P:mitophagy by internal vacuole formation"/>
    <property type="evidence" value="ECO:0007669"/>
    <property type="project" value="TreeGrafter"/>
</dbReference>
<keyword evidence="11" id="KW-0472">Membrane</keyword>
<evidence type="ECO:0000256" key="11">
    <source>
        <dbReference type="ARBA" id="ARBA00023136"/>
    </source>
</evidence>
<evidence type="ECO:0000256" key="5">
    <source>
        <dbReference type="ARBA" id="ARBA00019863"/>
    </source>
</evidence>
<dbReference type="Proteomes" id="UP001177023">
    <property type="component" value="Unassembled WGS sequence"/>
</dbReference>
<dbReference type="InterPro" id="IPR026169">
    <property type="entry name" value="MIEAP"/>
</dbReference>
<evidence type="ECO:0000256" key="7">
    <source>
        <dbReference type="ARBA" id="ARBA00022787"/>
    </source>
</evidence>
<keyword evidence="7" id="KW-1000">Mitochondrion outer membrane</keyword>
<name>A0AA36GEY4_9BILA</name>
<keyword evidence="9" id="KW-0446">Lipid-binding</keyword>
<keyword evidence="10" id="KW-0496">Mitochondrion</keyword>
<keyword evidence="17" id="KW-1185">Reference proteome</keyword>
<evidence type="ECO:0000313" key="16">
    <source>
        <dbReference type="EMBL" id="CAJ0582786.1"/>
    </source>
</evidence>
<evidence type="ECO:0000313" key="17">
    <source>
        <dbReference type="Proteomes" id="UP001177023"/>
    </source>
</evidence>
<keyword evidence="6" id="KW-0963">Cytoplasm</keyword>
<feature type="compositionally biased region" description="Polar residues" evidence="14">
    <location>
        <begin position="338"/>
        <end position="354"/>
    </location>
</feature>
<protein>
    <recommendedName>
        <fullName evidence="5">Mitochondria-eating protein</fullName>
    </recommendedName>
    <alternativeName>
        <fullName evidence="12">Spermatogenesis-associated protein 18</fullName>
    </alternativeName>
</protein>
<evidence type="ECO:0000256" key="10">
    <source>
        <dbReference type="ARBA" id="ARBA00023128"/>
    </source>
</evidence>
<comment type="similarity">
    <text evidence="4">Belongs to the MIEAP family.</text>
</comment>
<evidence type="ECO:0000259" key="15">
    <source>
        <dbReference type="Pfam" id="PF16026"/>
    </source>
</evidence>
<dbReference type="EMBL" id="CATQJA010002664">
    <property type="protein sequence ID" value="CAJ0582786.1"/>
    <property type="molecule type" value="Genomic_DNA"/>
</dbReference>
<reference evidence="16" key="1">
    <citation type="submission" date="2023-06" db="EMBL/GenBank/DDBJ databases">
        <authorList>
            <person name="Delattre M."/>
        </authorList>
    </citation>
    <scope>NUCLEOTIDE SEQUENCE</scope>
    <source>
        <strain evidence="16">AF72</strain>
    </source>
</reference>
<comment type="subcellular location">
    <subcellularLocation>
        <location evidence="3">Cytoplasm</location>
    </subcellularLocation>
    <subcellularLocation>
        <location evidence="2">Mitochondrion matrix</location>
    </subcellularLocation>
    <subcellularLocation>
        <location evidence="1">Mitochondrion outer membrane</location>
    </subcellularLocation>
</comment>
<organism evidence="16 17">
    <name type="scientific">Mesorhabditis spiculigera</name>
    <dbReference type="NCBI Taxonomy" id="96644"/>
    <lineage>
        <taxon>Eukaryota</taxon>
        <taxon>Metazoa</taxon>
        <taxon>Ecdysozoa</taxon>
        <taxon>Nematoda</taxon>
        <taxon>Chromadorea</taxon>
        <taxon>Rhabditida</taxon>
        <taxon>Rhabditina</taxon>
        <taxon>Rhabditomorpha</taxon>
        <taxon>Rhabditoidea</taxon>
        <taxon>Rhabditidae</taxon>
        <taxon>Mesorhabditinae</taxon>
        <taxon>Mesorhabditis</taxon>
    </lineage>
</organism>
<gene>
    <name evidence="16" type="ORF">MSPICULIGERA_LOCUS20916</name>
</gene>
<dbReference type="GO" id="GO:0005759">
    <property type="term" value="C:mitochondrial matrix"/>
    <property type="evidence" value="ECO:0007669"/>
    <property type="project" value="UniProtKB-SubCell"/>
</dbReference>
<evidence type="ECO:0000256" key="3">
    <source>
        <dbReference type="ARBA" id="ARBA00004496"/>
    </source>
</evidence>
<comment type="caution">
    <text evidence="16">The sequence shown here is derived from an EMBL/GenBank/DDBJ whole genome shotgun (WGS) entry which is preliminary data.</text>
</comment>
<evidence type="ECO:0000256" key="8">
    <source>
        <dbReference type="ARBA" id="ARBA00023054"/>
    </source>
</evidence>
<dbReference type="AlphaFoldDB" id="A0AA36GEY4"/>
<evidence type="ECO:0000256" key="6">
    <source>
        <dbReference type="ARBA" id="ARBA00022490"/>
    </source>
</evidence>
<evidence type="ECO:0000256" key="13">
    <source>
        <dbReference type="SAM" id="Coils"/>
    </source>
</evidence>
<proteinExistence type="inferred from homology"/>